<organism evidence="2 3">
    <name type="scientific">Champsocephalus esox</name>
    <name type="common">pike icefish</name>
    <dbReference type="NCBI Taxonomy" id="159716"/>
    <lineage>
        <taxon>Eukaryota</taxon>
        <taxon>Metazoa</taxon>
        <taxon>Chordata</taxon>
        <taxon>Craniata</taxon>
        <taxon>Vertebrata</taxon>
        <taxon>Euteleostomi</taxon>
        <taxon>Actinopterygii</taxon>
        <taxon>Neopterygii</taxon>
        <taxon>Teleostei</taxon>
        <taxon>Neoteleostei</taxon>
        <taxon>Acanthomorphata</taxon>
        <taxon>Eupercaria</taxon>
        <taxon>Perciformes</taxon>
        <taxon>Notothenioidei</taxon>
        <taxon>Channichthyidae</taxon>
        <taxon>Champsocephalus</taxon>
    </lineage>
</organism>
<accession>A0AAN8B330</accession>
<dbReference type="AlphaFoldDB" id="A0AAN8B330"/>
<dbReference type="EMBL" id="JAULUE010002066">
    <property type="protein sequence ID" value="KAK5877526.1"/>
    <property type="molecule type" value="Genomic_DNA"/>
</dbReference>
<protein>
    <submittedName>
        <fullName evidence="2">Uncharacterized protein</fullName>
    </submittedName>
</protein>
<keyword evidence="3" id="KW-1185">Reference proteome</keyword>
<reference evidence="2 3" key="1">
    <citation type="journal article" date="2023" name="Mol. Biol. Evol.">
        <title>Genomics of Secondarily Temperate Adaptation in the Only Non-Antarctic Icefish.</title>
        <authorList>
            <person name="Rivera-Colon A.G."/>
            <person name="Rayamajhi N."/>
            <person name="Minhas B.F."/>
            <person name="Madrigal G."/>
            <person name="Bilyk K.T."/>
            <person name="Yoon V."/>
            <person name="Hune M."/>
            <person name="Gregory S."/>
            <person name="Cheng C.H.C."/>
            <person name="Catchen J.M."/>
        </authorList>
    </citation>
    <scope>NUCLEOTIDE SEQUENCE [LARGE SCALE GENOMIC DNA]</scope>
    <source>
        <strain evidence="2">JC2023a</strain>
    </source>
</reference>
<evidence type="ECO:0000313" key="2">
    <source>
        <dbReference type="EMBL" id="KAK5877526.1"/>
    </source>
</evidence>
<feature type="region of interest" description="Disordered" evidence="1">
    <location>
        <begin position="56"/>
        <end position="134"/>
    </location>
</feature>
<gene>
    <name evidence="2" type="ORF">CesoFtcFv8_025024</name>
</gene>
<feature type="compositionally biased region" description="Polar residues" evidence="1">
    <location>
        <begin position="115"/>
        <end position="124"/>
    </location>
</feature>
<evidence type="ECO:0000256" key="1">
    <source>
        <dbReference type="SAM" id="MobiDB-lite"/>
    </source>
</evidence>
<sequence length="134" mass="14665">MVAQDFIIKLRKGELAGGRCNRKVNTTRPPPLCQICKQSIGYFLERTAGFLRSDLTVPTGSGHPPSRRLSRCQRNHERKNNSDGGLVHKEPSSCFTEDARSLGPVSTLRDAAVDTGTSPPSVFTRQRAGLGLQM</sequence>
<proteinExistence type="predicted"/>
<comment type="caution">
    <text evidence="2">The sequence shown here is derived from an EMBL/GenBank/DDBJ whole genome shotgun (WGS) entry which is preliminary data.</text>
</comment>
<dbReference type="Proteomes" id="UP001335648">
    <property type="component" value="Unassembled WGS sequence"/>
</dbReference>
<name>A0AAN8B330_9TELE</name>
<feature type="compositionally biased region" description="Basic and acidic residues" evidence="1">
    <location>
        <begin position="74"/>
        <end position="91"/>
    </location>
</feature>
<evidence type="ECO:0000313" key="3">
    <source>
        <dbReference type="Proteomes" id="UP001335648"/>
    </source>
</evidence>